<reference evidence="12 13" key="1">
    <citation type="journal article" date="2015" name="J. Virol.">
        <title>The Genome of a Tortoise Herpesvirus (Testudinid Herpesvirus 3) Has a Novel Structure and Contains a Large Region That Is Not Required for Replication In Vitro or Virulence In Vivo.</title>
        <authorList>
            <person name="Gandar F."/>
            <person name="Wilkie G.S."/>
            <person name="Gatherer D."/>
            <person name="Kerr K."/>
            <person name="Marlier D."/>
            <person name="Diez M."/>
            <person name="Marschang R.E."/>
            <person name="Mast J."/>
            <person name="Dewals B.G."/>
            <person name="Davison A.J."/>
            <person name="Vanderplasschen A.F."/>
        </authorList>
    </citation>
    <scope>NUCLEOTIDE SEQUENCE [LARGE SCALE GENOMIC DNA]</scope>
    <source>
        <strain evidence="8 12">1976</strain>
        <strain evidence="9 13">4295/7R</strain>
    </source>
</reference>
<name>A0A0K1R1B5_9ALPH</name>
<keyword evidence="6 10" id="KW-0269">Exonuclease</keyword>
<dbReference type="GO" id="GO:0003677">
    <property type="term" value="F:DNA binding"/>
    <property type="evidence" value="ECO:0007669"/>
    <property type="project" value="InterPro"/>
</dbReference>
<evidence type="ECO:0000313" key="8">
    <source>
        <dbReference type="EMBL" id="AIU39283.1"/>
    </source>
</evidence>
<dbReference type="Proteomes" id="UP000100290">
    <property type="component" value="Segment"/>
</dbReference>
<keyword evidence="7" id="KW-1035">Host cytoplasm</keyword>
<proteinExistence type="inferred from homology"/>
<dbReference type="EMBL" id="KM924293">
    <property type="protein sequence ID" value="AIU39393.1"/>
    <property type="molecule type" value="Genomic_DNA"/>
</dbReference>
<dbReference type="EMBL" id="KM924292">
    <property type="protein sequence ID" value="AIU39283.1"/>
    <property type="molecule type" value="Genomic_DNA"/>
</dbReference>
<dbReference type="InterPro" id="IPR001616">
    <property type="entry name" value="Herpes_alk_exo"/>
</dbReference>
<keyword evidence="12" id="KW-1185">Reference proteome</keyword>
<protein>
    <submittedName>
        <fullName evidence="8">Deoxyribonuclease</fullName>
    </submittedName>
    <submittedName>
        <fullName evidence="10">UL12 alkaline exonuclease</fullName>
    </submittedName>
</protein>
<keyword evidence="4" id="KW-0255">Endonuclease</keyword>
<dbReference type="Gene3D" id="3.90.320.10">
    <property type="match status" value="1"/>
</dbReference>
<evidence type="ECO:0000313" key="10">
    <source>
        <dbReference type="EMBL" id="AKV40683.1"/>
    </source>
</evidence>
<dbReference type="SUPFAM" id="SSF52980">
    <property type="entry name" value="Restriction endonuclease-like"/>
    <property type="match status" value="1"/>
</dbReference>
<dbReference type="HAMAP" id="MF_04009">
    <property type="entry name" value="HSV_AN"/>
    <property type="match status" value="1"/>
</dbReference>
<evidence type="ECO:0000256" key="2">
    <source>
        <dbReference type="ARBA" id="ARBA00022581"/>
    </source>
</evidence>
<evidence type="ECO:0000256" key="5">
    <source>
        <dbReference type="ARBA" id="ARBA00022801"/>
    </source>
</evidence>
<dbReference type="Proteomes" id="UP000208106">
    <property type="component" value="Segment"/>
</dbReference>
<dbReference type="EMBL" id="KT008627">
    <property type="protein sequence ID" value="AKV40683.1"/>
    <property type="molecule type" value="Genomic_DNA"/>
</dbReference>
<evidence type="ECO:0000313" key="11">
    <source>
        <dbReference type="Proteomes" id="UP000100290"/>
    </source>
</evidence>
<dbReference type="KEGG" id="vg:26122557"/>
<dbReference type="InterPro" id="IPR011604">
    <property type="entry name" value="PDDEXK-like_dom_sf"/>
</dbReference>
<evidence type="ECO:0000256" key="4">
    <source>
        <dbReference type="ARBA" id="ARBA00022759"/>
    </source>
</evidence>
<dbReference type="PRINTS" id="PR00924">
    <property type="entry name" value="ALKEXNUCLASE"/>
</dbReference>
<keyword evidence="5" id="KW-0378">Hydrolase</keyword>
<evidence type="ECO:0000313" key="9">
    <source>
        <dbReference type="EMBL" id="AIU39393.1"/>
    </source>
</evidence>
<organism evidence="10 11">
    <name type="scientific">Testudinid alphaherpesvirus 3</name>
    <dbReference type="NCBI Taxonomy" id="2560801"/>
    <lineage>
        <taxon>Viruses</taxon>
        <taxon>Duplodnaviria</taxon>
        <taxon>Heunggongvirae</taxon>
        <taxon>Peploviricota</taxon>
        <taxon>Herviviricetes</taxon>
        <taxon>Herpesvirales</taxon>
        <taxon>Orthoherpesviridae</taxon>
        <taxon>Alphaherpesvirinae</taxon>
        <taxon>Scutavirus</taxon>
        <taxon>Scutavirus testudinidalpha3</taxon>
    </lineage>
</organism>
<dbReference type="Proteomes" id="UP000240599">
    <property type="component" value="Segment"/>
</dbReference>
<dbReference type="OrthoDB" id="4574at10239"/>
<dbReference type="InterPro" id="IPR034720">
    <property type="entry name" value="Viral_alk_exo"/>
</dbReference>
<sequence length="533" mass="60264">MDQLDYLNISPKRQKIDHAYAWLDNLDSQLSETEDRMSFPEETNMPLMNCPDKLPPAIMAYSFSRYVSDMLVATSKQDRVRSLAPRYHRLAYLYQLAHRLELEGFYYGVTTNLFKQEVYVPVEHSAIAMEKLSVDEADAVFLAFERDTVLQSSCDLWSLLRKGLLTASAASKFNRDGPKFDLLSIDKQLGNYCVSSVVFGCVNEACARNVTKAYFVPHIEPVQKPCRRSVSPNDIFAHYACGLLIDSYTGTIGASMDMMICGRDASQMVSLPAANSSQRLSIYELKCRAKYNFCPYEDSTVCSTARAMIATPNCKTLKDFLYSIKNPCVVWYDKSKTPAARDSLTTYHPDWKLSTKNYRGTNHATNEERRQLLYNDHLGSTVMVFETRPSSKTIHPVRQPDGAVSFEAPLFVNPKHPNAKQLLVQTFVLGTYYDIGAIDSHLVNFYARERTSEEVGVTFTLKDGLTDERITISPNHSIPVAIIVSRYKVHRDSLNDLKHIGETSWSSALQQRWETVCVETDVVAAVAEPRMSL</sequence>
<evidence type="ECO:0000256" key="3">
    <source>
        <dbReference type="ARBA" id="ARBA00022722"/>
    </source>
</evidence>
<keyword evidence="1" id="KW-1048">Host nucleus</keyword>
<evidence type="ECO:0000256" key="6">
    <source>
        <dbReference type="ARBA" id="ARBA00022839"/>
    </source>
</evidence>
<dbReference type="GO" id="GO:0004527">
    <property type="term" value="F:exonuclease activity"/>
    <property type="evidence" value="ECO:0007669"/>
    <property type="project" value="UniProtKB-KW"/>
</dbReference>
<evidence type="ECO:0000256" key="7">
    <source>
        <dbReference type="ARBA" id="ARBA00023200"/>
    </source>
</evidence>
<reference evidence="10 11" key="2">
    <citation type="journal article" date="2015" name="PLoS ONE">
        <title>A Genomic Approach to Unravel Host-Pathogen Interaction in Chelonians: The Example of Testudinid Herpesvirus 3.</title>
        <authorList>
            <person name="Origgi F.C."/>
            <person name="Tecilla M."/>
            <person name="Pilo P."/>
            <person name="Aloisio F."/>
            <person name="Otten P."/>
            <person name="Aguilar-Bultet L."/>
            <person name="Sattler U."/>
            <person name="Roccabianca P."/>
            <person name="Romero C.H."/>
            <person name="Bloom D.C."/>
            <person name="Jacobson E.R."/>
        </authorList>
    </citation>
    <scope>NUCLEOTIDE SEQUENCE [LARGE SCALE GENOMIC DNA]</scope>
    <source>
        <strain evidence="10">US1976/98</strain>
    </source>
</reference>
<dbReference type="Pfam" id="PF01771">
    <property type="entry name" value="Viral_alk_exo"/>
    <property type="match status" value="1"/>
</dbReference>
<evidence type="ECO:0000313" key="13">
    <source>
        <dbReference type="Proteomes" id="UP000240599"/>
    </source>
</evidence>
<evidence type="ECO:0000313" key="12">
    <source>
        <dbReference type="Proteomes" id="UP000208106"/>
    </source>
</evidence>
<gene>
    <name evidence="10" type="primary">ORF36</name>
    <name evidence="8" type="synonym">UL12</name>
</gene>
<accession>A0A0K1R1B5</accession>
<dbReference type="GO" id="GO:0004519">
    <property type="term" value="F:endonuclease activity"/>
    <property type="evidence" value="ECO:0007669"/>
    <property type="project" value="UniProtKB-KW"/>
</dbReference>
<dbReference type="InterPro" id="IPR011335">
    <property type="entry name" value="Restrct_endonuc-II-like"/>
</dbReference>
<keyword evidence="2" id="KW-0945">Host-virus interaction</keyword>
<keyword evidence="3" id="KW-0540">Nuclease</keyword>
<evidence type="ECO:0000256" key="1">
    <source>
        <dbReference type="ARBA" id="ARBA00022562"/>
    </source>
</evidence>